<keyword evidence="3" id="KW-0050">Antiport</keyword>
<keyword evidence="8 10" id="KW-0472">Membrane</keyword>
<feature type="transmembrane region" description="Helical" evidence="10">
    <location>
        <begin position="12"/>
        <end position="31"/>
    </location>
</feature>
<evidence type="ECO:0000256" key="7">
    <source>
        <dbReference type="ARBA" id="ARBA00023065"/>
    </source>
</evidence>
<keyword evidence="2" id="KW-0813">Transport</keyword>
<feature type="transmembrane region" description="Helical" evidence="10">
    <location>
        <begin position="244"/>
        <end position="264"/>
    </location>
</feature>
<evidence type="ECO:0000256" key="5">
    <source>
        <dbReference type="ARBA" id="ARBA00022692"/>
    </source>
</evidence>
<evidence type="ECO:0000313" key="12">
    <source>
        <dbReference type="Proteomes" id="UP001222087"/>
    </source>
</evidence>
<keyword evidence="4" id="KW-1003">Cell membrane</keyword>
<evidence type="ECO:0000256" key="8">
    <source>
        <dbReference type="ARBA" id="ARBA00023136"/>
    </source>
</evidence>
<comment type="subcellular location">
    <subcellularLocation>
        <location evidence="1">Cell inner membrane</location>
        <topology evidence="1">Multi-pass membrane protein</topology>
    </subcellularLocation>
</comment>
<evidence type="ECO:0000313" key="11">
    <source>
        <dbReference type="EMBL" id="WED44309.1"/>
    </source>
</evidence>
<reference evidence="11 12" key="1">
    <citation type="submission" date="2023-02" db="EMBL/GenBank/DDBJ databases">
        <title>Genome Sequence of L. cardiaca H63T.</title>
        <authorList>
            <person name="Lopez A.E."/>
            <person name="Cianciotto N.P."/>
        </authorList>
    </citation>
    <scope>NUCLEOTIDE SEQUENCE [LARGE SCALE GENOMIC DNA]</scope>
    <source>
        <strain evidence="11 12">H63</strain>
    </source>
</reference>
<dbReference type="PANTHER" id="PTHR43298">
    <property type="entry name" value="MULTIDRUG RESISTANCE PROTEIN NORM-RELATED"/>
    <property type="match status" value="1"/>
</dbReference>
<gene>
    <name evidence="11" type="ORF">PXX05_05850</name>
</gene>
<feature type="transmembrane region" description="Helical" evidence="10">
    <location>
        <begin position="192"/>
        <end position="213"/>
    </location>
</feature>
<keyword evidence="6 10" id="KW-1133">Transmembrane helix</keyword>
<dbReference type="EMBL" id="CP119078">
    <property type="protein sequence ID" value="WED44309.1"/>
    <property type="molecule type" value="Genomic_DNA"/>
</dbReference>
<dbReference type="PANTHER" id="PTHR43298:SF2">
    <property type="entry name" value="FMN_FAD EXPORTER YEEO-RELATED"/>
    <property type="match status" value="1"/>
</dbReference>
<name>A0ABY8AV45_9GAMM</name>
<keyword evidence="7" id="KW-0406">Ion transport</keyword>
<keyword evidence="5 10" id="KW-0812">Transmembrane</keyword>
<dbReference type="PIRSF" id="PIRSF006603">
    <property type="entry name" value="DinF"/>
    <property type="match status" value="1"/>
</dbReference>
<evidence type="ECO:0000256" key="9">
    <source>
        <dbReference type="ARBA" id="ARBA00031636"/>
    </source>
</evidence>
<keyword evidence="12" id="KW-1185">Reference proteome</keyword>
<dbReference type="InterPro" id="IPR002528">
    <property type="entry name" value="MATE_fam"/>
</dbReference>
<dbReference type="Proteomes" id="UP001222087">
    <property type="component" value="Chromosome"/>
</dbReference>
<dbReference type="RefSeq" id="WP_275090126.1">
    <property type="nucleotide sequence ID" value="NZ_CP119078.1"/>
</dbReference>
<feature type="transmembrane region" description="Helical" evidence="10">
    <location>
        <begin position="354"/>
        <end position="377"/>
    </location>
</feature>
<feature type="transmembrane region" description="Helical" evidence="10">
    <location>
        <begin position="313"/>
        <end position="334"/>
    </location>
</feature>
<evidence type="ECO:0000256" key="4">
    <source>
        <dbReference type="ARBA" id="ARBA00022475"/>
    </source>
</evidence>
<dbReference type="CDD" id="cd13131">
    <property type="entry name" value="MATE_NorM_like"/>
    <property type="match status" value="1"/>
</dbReference>
<evidence type="ECO:0000256" key="3">
    <source>
        <dbReference type="ARBA" id="ARBA00022449"/>
    </source>
</evidence>
<feature type="transmembrane region" description="Helical" evidence="10">
    <location>
        <begin position="276"/>
        <end position="301"/>
    </location>
</feature>
<evidence type="ECO:0000256" key="6">
    <source>
        <dbReference type="ARBA" id="ARBA00022989"/>
    </source>
</evidence>
<dbReference type="InterPro" id="IPR050222">
    <property type="entry name" value="MATE_MdtK"/>
</dbReference>
<evidence type="ECO:0000256" key="1">
    <source>
        <dbReference type="ARBA" id="ARBA00004429"/>
    </source>
</evidence>
<evidence type="ECO:0000256" key="2">
    <source>
        <dbReference type="ARBA" id="ARBA00022448"/>
    </source>
</evidence>
<accession>A0ABY8AV45</accession>
<dbReference type="InterPro" id="IPR048279">
    <property type="entry name" value="MdtK-like"/>
</dbReference>
<organism evidence="11 12">
    <name type="scientific">Legionella cardiaca</name>
    <dbReference type="NCBI Taxonomy" id="1071983"/>
    <lineage>
        <taxon>Bacteria</taxon>
        <taxon>Pseudomonadati</taxon>
        <taxon>Pseudomonadota</taxon>
        <taxon>Gammaproteobacteria</taxon>
        <taxon>Legionellales</taxon>
        <taxon>Legionellaceae</taxon>
        <taxon>Legionella</taxon>
    </lineage>
</organism>
<feature type="transmembrane region" description="Helical" evidence="10">
    <location>
        <begin position="158"/>
        <end position="180"/>
    </location>
</feature>
<proteinExistence type="predicted"/>
<feature type="transmembrane region" description="Helical" evidence="10">
    <location>
        <begin position="92"/>
        <end position="116"/>
    </location>
</feature>
<feature type="transmembrane region" description="Helical" evidence="10">
    <location>
        <begin position="389"/>
        <end position="409"/>
    </location>
</feature>
<feature type="transmembrane region" description="Helical" evidence="10">
    <location>
        <begin position="43"/>
        <end position="72"/>
    </location>
</feature>
<protein>
    <recommendedName>
        <fullName evidence="9">Multidrug-efflux transporter</fullName>
    </recommendedName>
</protein>
<evidence type="ECO:0000256" key="10">
    <source>
        <dbReference type="SAM" id="Phobius"/>
    </source>
</evidence>
<dbReference type="Pfam" id="PF01554">
    <property type="entry name" value="MatE"/>
    <property type="match status" value="2"/>
</dbReference>
<dbReference type="NCBIfam" id="TIGR00797">
    <property type="entry name" value="matE"/>
    <property type="match status" value="1"/>
</dbReference>
<feature type="transmembrane region" description="Helical" evidence="10">
    <location>
        <begin position="128"/>
        <end position="151"/>
    </location>
</feature>
<sequence length="454" mass="50458">MKLFQGNFSPLLKMALPLALTGLLQSGVFFFETFFLAHLSTDILAAGALVSWLFGTFAVIIFGVLGSINVLIAHKYGANDHQGISLVVHDGFWLALFLVIPSFILFWNMSPIFILLGQSPVVAKLAESYLHALTWGLLPNFIMIVLLEVIIGLGHTHLILKFTLLSVLLNVSFSFVLIFGKFGFPSLGIAGAGWGITISCWITTFVLSIYLFFNKRYRGYFNLLFTTSKPSYLLEMLRIGAPMGFMYCVEVAFFFALTLLMGIFGSQLMAANQVALQYLGTLMSVIFSIAQAITVRMGHLLGSGDKNSASQTAYAGIILSFLFMFFVALIYWFFPNVLISIDFDIHKPENSQIVFFATQFLLVSAIFQIVEAMRISLFGALRGMKDTRFTLLISIISFWIIALPVGYFLATSLKLGGTGLWWGMVLGAVSSLMLLYWRLQFKLGQYNISSLNLP</sequence>
<feature type="transmembrane region" description="Helical" evidence="10">
    <location>
        <begin position="421"/>
        <end position="439"/>
    </location>
</feature>